<sequence length="134" mass="14499">MSAHYTAARIRHSPTSHQTIRFETNLRPILSLMSDNIEEFRHVLQSSKKILVLSGAGLSAAASGIPTYRGGTGSLWRKYDAASLATPAAFFQRTSLVYGSSIITGGTQGYFQPGALRAYSLGDSQYSPKDRTAL</sequence>
<reference evidence="4" key="1">
    <citation type="submission" date="2020-11" db="EMBL/GenBank/DDBJ databases">
        <authorList>
            <consortium name="DOE Joint Genome Institute"/>
            <person name="Ahrendt S."/>
            <person name="Riley R."/>
            <person name="Andreopoulos W."/>
            <person name="Labutti K."/>
            <person name="Pangilinan J."/>
            <person name="Ruiz-Duenas F.J."/>
            <person name="Barrasa J.M."/>
            <person name="Sanchez-Garcia M."/>
            <person name="Camarero S."/>
            <person name="Miyauchi S."/>
            <person name="Serrano A."/>
            <person name="Linde D."/>
            <person name="Babiker R."/>
            <person name="Drula E."/>
            <person name="Ayuso-Fernandez I."/>
            <person name="Pacheco R."/>
            <person name="Padilla G."/>
            <person name="Ferreira P."/>
            <person name="Barriuso J."/>
            <person name="Kellner H."/>
            <person name="Castanera R."/>
            <person name="Alfaro M."/>
            <person name="Ramirez L."/>
            <person name="Pisabarro A.G."/>
            <person name="Kuo A."/>
            <person name="Tritt A."/>
            <person name="Lipzen A."/>
            <person name="He G."/>
            <person name="Yan M."/>
            <person name="Ng V."/>
            <person name="Cullen D."/>
            <person name="Martin F."/>
            <person name="Rosso M.-N."/>
            <person name="Henrissat B."/>
            <person name="Hibbett D."/>
            <person name="Martinez A.T."/>
            <person name="Grigoriev I.V."/>
        </authorList>
    </citation>
    <scope>NUCLEOTIDE SEQUENCE</scope>
    <source>
        <strain evidence="4">ATCC 90797</strain>
    </source>
</reference>
<dbReference type="GO" id="GO:0005634">
    <property type="term" value="C:nucleus"/>
    <property type="evidence" value="ECO:0007669"/>
    <property type="project" value="TreeGrafter"/>
</dbReference>
<dbReference type="Proteomes" id="UP000807025">
    <property type="component" value="Unassembled WGS sequence"/>
</dbReference>
<proteinExistence type="predicted"/>
<dbReference type="AlphaFoldDB" id="A0A9P5ZHV9"/>
<comment type="caution">
    <text evidence="4">The sequence shown here is derived from an EMBL/GenBank/DDBJ whole genome shotgun (WGS) entry which is preliminary data.</text>
</comment>
<dbReference type="InterPro" id="IPR050134">
    <property type="entry name" value="NAD-dep_sirtuin_deacylases"/>
</dbReference>
<organism evidence="4 5">
    <name type="scientific">Pleurotus eryngii</name>
    <name type="common">Boletus of the steppes</name>
    <dbReference type="NCBI Taxonomy" id="5323"/>
    <lineage>
        <taxon>Eukaryota</taxon>
        <taxon>Fungi</taxon>
        <taxon>Dikarya</taxon>
        <taxon>Basidiomycota</taxon>
        <taxon>Agaricomycotina</taxon>
        <taxon>Agaricomycetes</taxon>
        <taxon>Agaricomycetidae</taxon>
        <taxon>Agaricales</taxon>
        <taxon>Pleurotineae</taxon>
        <taxon>Pleurotaceae</taxon>
        <taxon>Pleurotus</taxon>
    </lineage>
</organism>
<evidence type="ECO:0000256" key="2">
    <source>
        <dbReference type="ARBA" id="ARBA00022679"/>
    </source>
</evidence>
<dbReference type="InterPro" id="IPR003000">
    <property type="entry name" value="Sirtuin"/>
</dbReference>
<dbReference type="PANTHER" id="PTHR11085">
    <property type="entry name" value="NAD-DEPENDENT PROTEIN DEACYLASE SIRTUIN-5, MITOCHONDRIAL-RELATED"/>
    <property type="match status" value="1"/>
</dbReference>
<protein>
    <recommendedName>
        <fullName evidence="6">Deacetylase sirtuin-type domain-containing protein</fullName>
    </recommendedName>
</protein>
<comment type="subcellular location">
    <subcellularLocation>
        <location evidence="1">Mitochondrion</location>
    </subcellularLocation>
</comment>
<dbReference type="InterPro" id="IPR026591">
    <property type="entry name" value="Sirtuin_cat_small_dom_sf"/>
</dbReference>
<keyword evidence="5" id="KW-1185">Reference proteome</keyword>
<dbReference type="PANTHER" id="PTHR11085:SF10">
    <property type="entry name" value="NAD-DEPENDENT PROTEIN DEACYLASE SIRTUIN-5, MITOCHONDRIAL-RELATED"/>
    <property type="match status" value="1"/>
</dbReference>
<keyword evidence="2" id="KW-0808">Transferase</keyword>
<dbReference type="GO" id="GO:0017136">
    <property type="term" value="F:histone deacetylase activity, NAD-dependent"/>
    <property type="evidence" value="ECO:0007669"/>
    <property type="project" value="TreeGrafter"/>
</dbReference>
<dbReference type="GO" id="GO:0070403">
    <property type="term" value="F:NAD+ binding"/>
    <property type="evidence" value="ECO:0007669"/>
    <property type="project" value="InterPro"/>
</dbReference>
<keyword evidence="3" id="KW-0496">Mitochondrion</keyword>
<dbReference type="GO" id="GO:0005739">
    <property type="term" value="C:mitochondrion"/>
    <property type="evidence" value="ECO:0007669"/>
    <property type="project" value="UniProtKB-SubCell"/>
</dbReference>
<evidence type="ECO:0000256" key="3">
    <source>
        <dbReference type="ARBA" id="ARBA00023128"/>
    </source>
</evidence>
<evidence type="ECO:0000313" key="4">
    <source>
        <dbReference type="EMBL" id="KAF9486704.1"/>
    </source>
</evidence>
<dbReference type="Gene3D" id="3.30.1600.10">
    <property type="entry name" value="SIR2/SIRT2 'Small Domain"/>
    <property type="match status" value="1"/>
</dbReference>
<dbReference type="OrthoDB" id="424302at2759"/>
<name>A0A9P5ZHV9_PLEER</name>
<evidence type="ECO:0008006" key="6">
    <source>
        <dbReference type="Google" id="ProtNLM"/>
    </source>
</evidence>
<evidence type="ECO:0000256" key="1">
    <source>
        <dbReference type="ARBA" id="ARBA00004173"/>
    </source>
</evidence>
<dbReference type="Pfam" id="PF02146">
    <property type="entry name" value="SIR2"/>
    <property type="match status" value="1"/>
</dbReference>
<dbReference type="InterPro" id="IPR029035">
    <property type="entry name" value="DHS-like_NAD/FAD-binding_dom"/>
</dbReference>
<evidence type="ECO:0000313" key="5">
    <source>
        <dbReference type="Proteomes" id="UP000807025"/>
    </source>
</evidence>
<gene>
    <name evidence="4" type="ORF">BDN71DRAFT_1514718</name>
</gene>
<dbReference type="SUPFAM" id="SSF52467">
    <property type="entry name" value="DHS-like NAD/FAD-binding domain"/>
    <property type="match status" value="1"/>
</dbReference>
<dbReference type="EMBL" id="MU154996">
    <property type="protein sequence ID" value="KAF9486704.1"/>
    <property type="molecule type" value="Genomic_DNA"/>
</dbReference>
<accession>A0A9P5ZHV9</accession>
<dbReference type="Gene3D" id="3.40.50.1220">
    <property type="entry name" value="TPP-binding domain"/>
    <property type="match status" value="1"/>
</dbReference>